<comment type="caution">
    <text evidence="1">The sequence shown here is derived from an EMBL/GenBank/DDBJ whole genome shotgun (WGS) entry which is preliminary data.</text>
</comment>
<protein>
    <submittedName>
        <fullName evidence="1">Uncharacterized protein</fullName>
    </submittedName>
</protein>
<sequence>MVGSAQESTMDRILQNISEVGRRLEGMDCAMVLLTVETKSICMDLASFQTRVLGLEQRVTIMEAQATFFQDRDQELFFLRSKLTDLEDRSRRDNVQFLGFPENMEGEDIHAFLWETLPKQNGITFDPTLEFQRAHRLGPRRLDRDTRPQPIISCLLHHAQACQLTQRARTQGPCQLDGHKIRMLADFSKETSER</sequence>
<proteinExistence type="predicted"/>
<evidence type="ECO:0000313" key="1">
    <source>
        <dbReference type="EMBL" id="KAJ1192834.1"/>
    </source>
</evidence>
<gene>
    <name evidence="1" type="ORF">NDU88_002140</name>
</gene>
<evidence type="ECO:0000313" key="2">
    <source>
        <dbReference type="Proteomes" id="UP001066276"/>
    </source>
</evidence>
<name>A0AAV7UY23_PLEWA</name>
<dbReference type="Gene3D" id="3.30.70.1820">
    <property type="entry name" value="L1 transposable element, RRM domain"/>
    <property type="match status" value="1"/>
</dbReference>
<keyword evidence="2" id="KW-1185">Reference proteome</keyword>
<dbReference type="EMBL" id="JANPWB010000004">
    <property type="protein sequence ID" value="KAJ1192834.1"/>
    <property type="molecule type" value="Genomic_DNA"/>
</dbReference>
<accession>A0AAV7UY23</accession>
<dbReference type="AlphaFoldDB" id="A0AAV7UY23"/>
<dbReference type="PANTHER" id="PTHR11505">
    <property type="entry name" value="L1 TRANSPOSABLE ELEMENT-RELATED"/>
    <property type="match status" value="1"/>
</dbReference>
<reference evidence="1" key="1">
    <citation type="journal article" date="2022" name="bioRxiv">
        <title>Sequencing and chromosome-scale assembly of the giantPleurodeles waltlgenome.</title>
        <authorList>
            <person name="Brown T."/>
            <person name="Elewa A."/>
            <person name="Iarovenko S."/>
            <person name="Subramanian E."/>
            <person name="Araus A.J."/>
            <person name="Petzold A."/>
            <person name="Susuki M."/>
            <person name="Suzuki K.-i.T."/>
            <person name="Hayashi T."/>
            <person name="Toyoda A."/>
            <person name="Oliveira C."/>
            <person name="Osipova E."/>
            <person name="Leigh N.D."/>
            <person name="Simon A."/>
            <person name="Yun M.H."/>
        </authorList>
    </citation>
    <scope>NUCLEOTIDE SEQUENCE</scope>
    <source>
        <strain evidence="1">20211129_DDA</strain>
        <tissue evidence="1">Liver</tissue>
    </source>
</reference>
<dbReference type="InterPro" id="IPR004244">
    <property type="entry name" value="Transposase_22"/>
</dbReference>
<organism evidence="1 2">
    <name type="scientific">Pleurodeles waltl</name>
    <name type="common">Iberian ribbed newt</name>
    <dbReference type="NCBI Taxonomy" id="8319"/>
    <lineage>
        <taxon>Eukaryota</taxon>
        <taxon>Metazoa</taxon>
        <taxon>Chordata</taxon>
        <taxon>Craniata</taxon>
        <taxon>Vertebrata</taxon>
        <taxon>Euteleostomi</taxon>
        <taxon>Amphibia</taxon>
        <taxon>Batrachia</taxon>
        <taxon>Caudata</taxon>
        <taxon>Salamandroidea</taxon>
        <taxon>Salamandridae</taxon>
        <taxon>Pleurodelinae</taxon>
        <taxon>Pleurodeles</taxon>
    </lineage>
</organism>
<dbReference type="Proteomes" id="UP001066276">
    <property type="component" value="Chromosome 2_2"/>
</dbReference>